<dbReference type="EMBL" id="CVOQ01000056">
    <property type="protein sequence ID" value="CRI22197.1"/>
    <property type="molecule type" value="Genomic_DNA"/>
</dbReference>
<dbReference type="EMBL" id="WPVZ01000476">
    <property type="protein sequence ID" value="MVL45531.1"/>
    <property type="molecule type" value="Genomic_DNA"/>
</dbReference>
<reference evidence="6 7" key="2">
    <citation type="submission" date="2019-11" db="EMBL/GenBank/DDBJ databases">
        <title>Implementation of targeted gown and glove precautions to prevent Staphylococcus aureus acquisition in community-based nursing homes.</title>
        <authorList>
            <person name="Stine O.C."/>
        </authorList>
    </citation>
    <scope>NUCLEOTIDE SEQUENCE [LARGE SCALE GENOMIC DNA]</scope>
    <source>
        <strain evidence="4 7">S_2023.LVRQ.AN</strain>
        <strain evidence="3 6">S_4031.LGMP.AI</strain>
    </source>
</reference>
<dbReference type="PANTHER" id="PTHR15020:SF50">
    <property type="entry name" value="UPF0659 PROTEIN YMR090W"/>
    <property type="match status" value="1"/>
</dbReference>
<dbReference type="AlphaFoldDB" id="A0A0U1MVW5"/>
<gene>
    <name evidence="2" type="ORF">BN1321_60046</name>
    <name evidence="3" type="ORF">GO793_05965</name>
    <name evidence="4" type="ORF">GO941_08540</name>
</gene>
<sequence>MEKKNILIIGASGQISQELIDLLLDKTEHHLTLYLRNKAKLMNIEDGNRVTLIEADTTDEAALENALDQIDVVFASLAGNIDEQAQAIVSAMEKKNVQRLIFVTALGIYDEVPGAFGKWNNDNIGPYLPPYKKAADIIEASSLDYTVLRPAWLTNNDEIEYETTVKGENFKGTEVSRKSVAALGLEIIENPSIHVKESLGVNKPNTDGDKPHWL</sequence>
<evidence type="ECO:0000313" key="4">
    <source>
        <dbReference type="EMBL" id="MVL45531.1"/>
    </source>
</evidence>
<dbReference type="InterPro" id="IPR016040">
    <property type="entry name" value="NAD(P)-bd_dom"/>
</dbReference>
<evidence type="ECO:0000313" key="2">
    <source>
        <dbReference type="EMBL" id="CRI22197.1"/>
    </source>
</evidence>
<dbReference type="Proteomes" id="UP000434412">
    <property type="component" value="Unassembled WGS sequence"/>
</dbReference>
<dbReference type="Pfam" id="PF13460">
    <property type="entry name" value="NAD_binding_10"/>
    <property type="match status" value="1"/>
</dbReference>
<dbReference type="InterPro" id="IPR036291">
    <property type="entry name" value="NAD(P)-bd_dom_sf"/>
</dbReference>
<protein>
    <submittedName>
        <fullName evidence="3">NAD(P)H-binding protein</fullName>
    </submittedName>
    <submittedName>
        <fullName evidence="2">Saccharopine dehydrogenase family protein</fullName>
    </submittedName>
</protein>
<feature type="domain" description="NAD(P)-binding" evidence="1">
    <location>
        <begin position="10"/>
        <end position="191"/>
    </location>
</feature>
<dbReference type="Gene3D" id="3.40.50.720">
    <property type="entry name" value="NAD(P)-binding Rossmann-like Domain"/>
    <property type="match status" value="1"/>
</dbReference>
<dbReference type="PANTHER" id="PTHR15020">
    <property type="entry name" value="FLAVIN REDUCTASE-RELATED"/>
    <property type="match status" value="1"/>
</dbReference>
<dbReference type="RefSeq" id="WP_000412504.1">
    <property type="nucleotide sequence ID" value="NZ_CP083259.1"/>
</dbReference>
<dbReference type="CDD" id="cd05267">
    <property type="entry name" value="SDR_a6"/>
    <property type="match status" value="1"/>
</dbReference>
<evidence type="ECO:0000259" key="1">
    <source>
        <dbReference type="Pfam" id="PF13460"/>
    </source>
</evidence>
<accession>A0A0U1MVW5</accession>
<dbReference type="SUPFAM" id="SSF51735">
    <property type="entry name" value="NAD(P)-binding Rossmann-fold domains"/>
    <property type="match status" value="1"/>
</dbReference>
<dbReference type="Proteomes" id="UP000039437">
    <property type="component" value="Unassembled WGS sequence"/>
</dbReference>
<dbReference type="PATRIC" id="fig|1280.3385.peg.1783"/>
<dbReference type="EMBL" id="WPRH01000381">
    <property type="protein sequence ID" value="MVI55403.1"/>
    <property type="molecule type" value="Genomic_DNA"/>
</dbReference>
<evidence type="ECO:0000313" key="3">
    <source>
        <dbReference type="EMBL" id="MVI55403.1"/>
    </source>
</evidence>
<reference evidence="2 5" key="1">
    <citation type="submission" date="2015-04" db="EMBL/GenBank/DDBJ databases">
        <authorList>
            <person name="Syromyatnikov M.Y."/>
            <person name="Popov V.N."/>
        </authorList>
    </citation>
    <scope>NUCLEOTIDE SEQUENCE [LARGE SCALE GENOMIC DNA]</scope>
    <source>
        <strain evidence="2 5">AH1</strain>
    </source>
</reference>
<dbReference type="Proteomes" id="UP000433366">
    <property type="component" value="Unassembled WGS sequence"/>
</dbReference>
<organism evidence="2 5">
    <name type="scientific">Staphylococcus aureus</name>
    <dbReference type="NCBI Taxonomy" id="1280"/>
    <lineage>
        <taxon>Bacteria</taxon>
        <taxon>Bacillati</taxon>
        <taxon>Bacillota</taxon>
        <taxon>Bacilli</taxon>
        <taxon>Bacillales</taxon>
        <taxon>Staphylococcaceae</taxon>
        <taxon>Staphylococcus</taxon>
    </lineage>
</organism>
<evidence type="ECO:0000313" key="5">
    <source>
        <dbReference type="Proteomes" id="UP000039437"/>
    </source>
</evidence>
<evidence type="ECO:0000313" key="6">
    <source>
        <dbReference type="Proteomes" id="UP000433366"/>
    </source>
</evidence>
<name>A0A0U1MVW5_STAAU</name>
<evidence type="ECO:0000313" key="7">
    <source>
        <dbReference type="Proteomes" id="UP000434412"/>
    </source>
</evidence>
<proteinExistence type="predicted"/>